<feature type="binding site" evidence="5">
    <location>
        <position position="218"/>
    </location>
    <ligand>
        <name>ATP</name>
        <dbReference type="ChEBI" id="CHEBI:30616"/>
    </ligand>
</feature>
<dbReference type="Proteomes" id="UP000292580">
    <property type="component" value="Unassembled WGS sequence"/>
</dbReference>
<dbReference type="RefSeq" id="WP_130645925.1">
    <property type="nucleotide sequence ID" value="NZ_PGCL01000001.1"/>
</dbReference>
<dbReference type="NCBIfam" id="TIGR02928">
    <property type="entry name" value="orc1/cdc6 family replication initiation protein"/>
    <property type="match status" value="1"/>
</dbReference>
<accession>A0A483CZ37</accession>
<dbReference type="GO" id="GO:0016887">
    <property type="term" value="F:ATP hydrolysis activity"/>
    <property type="evidence" value="ECO:0007669"/>
    <property type="project" value="InterPro"/>
</dbReference>
<dbReference type="InterPro" id="IPR055237">
    <property type="entry name" value="Cdc6_lid"/>
</dbReference>
<evidence type="ECO:0000256" key="3">
    <source>
        <dbReference type="ARBA" id="ARBA00022741"/>
    </source>
</evidence>
<evidence type="ECO:0000256" key="2">
    <source>
        <dbReference type="ARBA" id="ARBA00022705"/>
    </source>
</evidence>
<dbReference type="NCBIfam" id="NF001624">
    <property type="entry name" value="PRK00411.1-2"/>
    <property type="match status" value="1"/>
</dbReference>
<dbReference type="InterPro" id="IPR049945">
    <property type="entry name" value="AAA_22"/>
</dbReference>
<dbReference type="Pfam" id="PF13401">
    <property type="entry name" value="AAA_22"/>
    <property type="match status" value="1"/>
</dbReference>
<keyword evidence="4 5" id="KW-0067">ATP-binding</keyword>
<organism evidence="8 9">
    <name type="scientific">Methanofollis fontis</name>
    <dbReference type="NCBI Taxonomy" id="2052832"/>
    <lineage>
        <taxon>Archaea</taxon>
        <taxon>Methanobacteriati</taxon>
        <taxon>Methanobacteriota</taxon>
        <taxon>Stenosarchaea group</taxon>
        <taxon>Methanomicrobia</taxon>
        <taxon>Methanomicrobiales</taxon>
        <taxon>Methanomicrobiaceae</taxon>
        <taxon>Methanofollis</taxon>
    </lineage>
</organism>
<evidence type="ECO:0000256" key="5">
    <source>
        <dbReference type="HAMAP-Rule" id="MF_01407"/>
    </source>
</evidence>
<keyword evidence="9" id="KW-1185">Reference proteome</keyword>
<dbReference type="InterPro" id="IPR050311">
    <property type="entry name" value="ORC1/CDC6"/>
</dbReference>
<dbReference type="InterPro" id="IPR027417">
    <property type="entry name" value="P-loop_NTPase"/>
</dbReference>
<dbReference type="EMBL" id="PGCL01000001">
    <property type="protein sequence ID" value="TAJ45562.1"/>
    <property type="molecule type" value="Genomic_DNA"/>
</dbReference>
<dbReference type="PANTHER" id="PTHR10763">
    <property type="entry name" value="CELL DIVISION CONTROL PROTEIN 6-RELATED"/>
    <property type="match status" value="1"/>
</dbReference>
<dbReference type="InterPro" id="IPR014277">
    <property type="entry name" value="Orc1/Cdc6_arc"/>
</dbReference>
<dbReference type="Pfam" id="PF22703">
    <property type="entry name" value="Cdc6_lid"/>
    <property type="match status" value="1"/>
</dbReference>
<dbReference type="GO" id="GO:0005524">
    <property type="term" value="F:ATP binding"/>
    <property type="evidence" value="ECO:0007669"/>
    <property type="project" value="UniProtKB-UniRule"/>
</dbReference>
<dbReference type="InterPro" id="IPR036390">
    <property type="entry name" value="WH_DNA-bd_sf"/>
</dbReference>
<keyword evidence="3 5" id="KW-0547">Nucleotide-binding</keyword>
<evidence type="ECO:0000259" key="6">
    <source>
        <dbReference type="Pfam" id="PF13401"/>
    </source>
</evidence>
<dbReference type="GO" id="GO:0006260">
    <property type="term" value="P:DNA replication"/>
    <property type="evidence" value="ECO:0007669"/>
    <property type="project" value="UniProtKB-UniRule"/>
</dbReference>
<proteinExistence type="inferred from homology"/>
<comment type="similarity">
    <text evidence="1 5">Belongs to the CDC6/cdc18 family.</text>
</comment>
<comment type="function">
    <text evidence="5">Involved in regulation of DNA replication.</text>
</comment>
<feature type="domain" description="ORC1/DEAH AAA+ ATPase" evidence="6">
    <location>
        <begin position="53"/>
        <end position="187"/>
    </location>
</feature>
<evidence type="ECO:0000313" key="8">
    <source>
        <dbReference type="EMBL" id="TAJ45562.1"/>
    </source>
</evidence>
<reference evidence="8 9" key="1">
    <citation type="submission" date="2017-11" db="EMBL/GenBank/DDBJ databases">
        <title>Isolation and Characterization of Methanofollis Species from Methane Seep Offshore SW Taiwan.</title>
        <authorList>
            <person name="Teng N.-H."/>
            <person name="Lai M.-C."/>
            <person name="Chen S.-C."/>
        </authorList>
    </citation>
    <scope>NUCLEOTIDE SEQUENCE [LARGE SCALE GENOMIC DNA]</scope>
    <source>
        <strain evidence="8 9">FWC-SCC2</strain>
    </source>
</reference>
<comment type="caution">
    <text evidence="8">The sequence shown here is derived from an EMBL/GenBank/DDBJ whole genome shotgun (WGS) entry which is preliminary data.</text>
</comment>
<gene>
    <name evidence="8" type="ORF">CUJ86_02220</name>
</gene>
<dbReference type="HAMAP" id="MF_01407">
    <property type="entry name" value="ORC1_type_DNA_replic_protein"/>
    <property type="match status" value="1"/>
</dbReference>
<dbReference type="Gene3D" id="1.10.8.60">
    <property type="match status" value="1"/>
</dbReference>
<protein>
    <recommendedName>
        <fullName evidence="5">ORC1-type DNA replication protein</fullName>
    </recommendedName>
</protein>
<dbReference type="PANTHER" id="PTHR10763:SF26">
    <property type="entry name" value="CELL DIVISION CONTROL PROTEIN 6 HOMOLOG"/>
    <property type="match status" value="1"/>
</dbReference>
<evidence type="ECO:0000256" key="4">
    <source>
        <dbReference type="ARBA" id="ARBA00022840"/>
    </source>
</evidence>
<evidence type="ECO:0000259" key="7">
    <source>
        <dbReference type="Pfam" id="PF22703"/>
    </source>
</evidence>
<evidence type="ECO:0000313" key="9">
    <source>
        <dbReference type="Proteomes" id="UP000292580"/>
    </source>
</evidence>
<dbReference type="OrthoDB" id="111564at2157"/>
<dbReference type="SUPFAM" id="SSF46785">
    <property type="entry name" value="Winged helix' DNA-binding domain"/>
    <property type="match status" value="1"/>
</dbReference>
<feature type="binding site" evidence="5">
    <location>
        <begin position="62"/>
        <end position="66"/>
    </location>
    <ligand>
        <name>ATP</name>
        <dbReference type="ChEBI" id="CHEBI:30616"/>
    </ligand>
</feature>
<feature type="domain" description="Cdc6 AAA+ ATPase-type lid" evidence="7">
    <location>
        <begin position="213"/>
        <end position="277"/>
    </location>
</feature>
<dbReference type="AlphaFoldDB" id="A0A483CZ37"/>
<dbReference type="Gene3D" id="3.40.50.300">
    <property type="entry name" value="P-loop containing nucleotide triphosphate hydrolases"/>
    <property type="match status" value="1"/>
</dbReference>
<name>A0A483CZ37_9EURY</name>
<keyword evidence="2 5" id="KW-0235">DNA replication</keyword>
<evidence type="ECO:0000256" key="1">
    <source>
        <dbReference type="ARBA" id="ARBA00006184"/>
    </source>
</evidence>
<dbReference type="SUPFAM" id="SSF52540">
    <property type="entry name" value="P-loop containing nucleoside triphosphate hydrolases"/>
    <property type="match status" value="1"/>
</dbReference>
<sequence>MTSIPLMADQTLFRNPEVFEVTHLPETFNHRHAQMQELAFALRPTLDGGSPLNTVLRGPPGTGKTTAVHRIFAGVGEVCERVAPVLIPCHCDQTPRAVFARIYAALSGHPLPDAGVPLRRITERIADNLTGRGAVLVVCLDDAGELIPNGVLDDVLTALLRMHEGYPGTKAGVFLTLSGMDPDLSRCLTPSTLSVLHASEVFFPPYSRQEIRGILADRIRAGLYPGVVPPAVLDLMAERTDACGDLRVGLDMVRRAAGAAERAGRRAVTAEDVHAAHAASRHLRLEMAVDSLDAADREVLDAVLSIWREGEEETRSGTVYERLCDRDAMSYSAFYSRLRKLEHLRLVDIVMWRGRGNSRMILPGEGVEEAMEGAFAV</sequence>
<feature type="binding site" evidence="5">
    <location>
        <position position="206"/>
    </location>
    <ligand>
        <name>ATP</name>
        <dbReference type="ChEBI" id="CHEBI:30616"/>
    </ligand>
</feature>